<evidence type="ECO:0000313" key="1">
    <source>
        <dbReference type="EMBL" id="QNU67346.1"/>
    </source>
</evidence>
<evidence type="ECO:0000313" key="2">
    <source>
        <dbReference type="Proteomes" id="UP000306409"/>
    </source>
</evidence>
<reference evidence="1 2" key="1">
    <citation type="submission" date="2020-09" db="EMBL/GenBank/DDBJ databases">
        <title>Characterization and genome sequencing of Ruminiclostridium sp. nov. MA18.</title>
        <authorList>
            <person name="Rettenmaier R."/>
            <person name="Kowollik M.-L."/>
            <person name="Liebl W."/>
            <person name="Zverlov V."/>
        </authorList>
    </citation>
    <scope>NUCLEOTIDE SEQUENCE [LARGE SCALE GENOMIC DNA]</scope>
    <source>
        <strain evidence="1 2">MA18</strain>
    </source>
</reference>
<dbReference type="KEGG" id="rher:EHE19_002045"/>
<dbReference type="InterPro" id="IPR037523">
    <property type="entry name" value="VOC_core"/>
</dbReference>
<dbReference type="Pfam" id="PF00903">
    <property type="entry name" value="Glyoxalase"/>
    <property type="match status" value="1"/>
</dbReference>
<dbReference type="Gene3D" id="3.10.180.10">
    <property type="entry name" value="2,3-Dihydroxybiphenyl 1,2-Dioxygenase, domain 1"/>
    <property type="match status" value="1"/>
</dbReference>
<accession>A0A4U7JH31</accession>
<dbReference type="SUPFAM" id="SSF54593">
    <property type="entry name" value="Glyoxalase/Bleomycin resistance protein/Dihydroxybiphenyl dioxygenase"/>
    <property type="match status" value="1"/>
</dbReference>
<organism evidence="1 2">
    <name type="scientific">Ruminiclostridium herbifermentans</name>
    <dbReference type="NCBI Taxonomy" id="2488810"/>
    <lineage>
        <taxon>Bacteria</taxon>
        <taxon>Bacillati</taxon>
        <taxon>Bacillota</taxon>
        <taxon>Clostridia</taxon>
        <taxon>Eubacteriales</taxon>
        <taxon>Oscillospiraceae</taxon>
        <taxon>Ruminiclostridium</taxon>
    </lineage>
</organism>
<keyword evidence="2" id="KW-1185">Reference proteome</keyword>
<sequence length="117" mass="13355">MKIGEVGLLTNDVKKLADFYKLLLGVDNGSNDNIHQTIISEETMLTIYNDGTHKNNTNQNMCLAFTVDDVDAEYNRLLGLGVEIIEKPKLRPWGAKNMSFYDPDKNIIYFRTLLKNE</sequence>
<dbReference type="OrthoDB" id="9815599at2"/>
<name>A0A4U7JH31_9FIRM</name>
<dbReference type="PROSITE" id="PS51819">
    <property type="entry name" value="VOC"/>
    <property type="match status" value="1"/>
</dbReference>
<dbReference type="RefSeq" id="WP_137697690.1">
    <property type="nucleotide sequence ID" value="NZ_CP061336.1"/>
</dbReference>
<dbReference type="EMBL" id="CP061336">
    <property type="protein sequence ID" value="QNU67346.1"/>
    <property type="molecule type" value="Genomic_DNA"/>
</dbReference>
<proteinExistence type="predicted"/>
<protein>
    <submittedName>
        <fullName evidence="1">VOC family protein</fullName>
    </submittedName>
</protein>
<dbReference type="Proteomes" id="UP000306409">
    <property type="component" value="Chromosome"/>
</dbReference>
<dbReference type="AlphaFoldDB" id="A0A4U7JH31"/>
<dbReference type="InterPro" id="IPR029068">
    <property type="entry name" value="Glyas_Bleomycin-R_OHBP_Dase"/>
</dbReference>
<gene>
    <name evidence="1" type="ORF">EHE19_002045</name>
</gene>
<dbReference type="InterPro" id="IPR004360">
    <property type="entry name" value="Glyas_Fos-R_dOase_dom"/>
</dbReference>